<dbReference type="Gene3D" id="3.10.129.10">
    <property type="entry name" value="Hotdog Thioesterase"/>
    <property type="match status" value="1"/>
</dbReference>
<name>A0A7X0JWE3_9GAMM</name>
<protein>
    <submittedName>
        <fullName evidence="1">Acyl-CoA thioester hydrolase</fullName>
        <ecNumber evidence="1">3.1.2.-</ecNumber>
    </submittedName>
</protein>
<dbReference type="InParanoid" id="A0A7X0JWE3"/>
<sequence length="147" mass="16811">MFEEITYAAWGDMDFNSHMGNSAYLDKAGDVRMRFFAANEFPMQEFMRLKIGPVVMKDEIEYFREVKLLEELRVSLSMAGLSPDGSRFLMRNEFWRTDGKLAARITSAGGWLDLSRRGLTEPPEALLNALRSLSQTDDFQSLPSSIR</sequence>
<keyword evidence="1" id="KW-0378">Hydrolase</keyword>
<reference evidence="1 2" key="1">
    <citation type="submission" date="2020-08" db="EMBL/GenBank/DDBJ databases">
        <title>Genomic Encyclopedia of Type Strains, Phase IV (KMG-IV): sequencing the most valuable type-strain genomes for metagenomic binning, comparative biology and taxonomic classification.</title>
        <authorList>
            <person name="Goeker M."/>
        </authorList>
    </citation>
    <scope>NUCLEOTIDE SEQUENCE [LARGE SCALE GENOMIC DNA]</scope>
    <source>
        <strain evidence="1 2">DSM 22368</strain>
    </source>
</reference>
<dbReference type="AlphaFoldDB" id="A0A7X0JWE3"/>
<accession>A0A7X0JWE3</accession>
<comment type="caution">
    <text evidence="1">The sequence shown here is derived from an EMBL/GenBank/DDBJ whole genome shotgun (WGS) entry which is preliminary data.</text>
</comment>
<dbReference type="EMBL" id="JACHHT010000002">
    <property type="protein sequence ID" value="MBB6522656.1"/>
    <property type="molecule type" value="Genomic_DNA"/>
</dbReference>
<dbReference type="CDD" id="cd00586">
    <property type="entry name" value="4HBT"/>
    <property type="match status" value="1"/>
</dbReference>
<gene>
    <name evidence="1" type="ORF">HNR48_002941</name>
</gene>
<organism evidence="1 2">
    <name type="scientific">Pseudoteredinibacter isoporae</name>
    <dbReference type="NCBI Taxonomy" id="570281"/>
    <lineage>
        <taxon>Bacteria</taxon>
        <taxon>Pseudomonadati</taxon>
        <taxon>Pseudomonadota</taxon>
        <taxon>Gammaproteobacteria</taxon>
        <taxon>Cellvibrionales</taxon>
        <taxon>Cellvibrionaceae</taxon>
        <taxon>Pseudoteredinibacter</taxon>
    </lineage>
</organism>
<dbReference type="GO" id="GO:0016787">
    <property type="term" value="F:hydrolase activity"/>
    <property type="evidence" value="ECO:0007669"/>
    <property type="project" value="UniProtKB-KW"/>
</dbReference>
<dbReference type="Pfam" id="PF13279">
    <property type="entry name" value="4HBT_2"/>
    <property type="match status" value="1"/>
</dbReference>
<dbReference type="Proteomes" id="UP000528457">
    <property type="component" value="Unassembled WGS sequence"/>
</dbReference>
<evidence type="ECO:0000313" key="2">
    <source>
        <dbReference type="Proteomes" id="UP000528457"/>
    </source>
</evidence>
<proteinExistence type="predicted"/>
<dbReference type="RefSeq" id="WP_166845469.1">
    <property type="nucleotide sequence ID" value="NZ_JAAONY010000002.1"/>
</dbReference>
<evidence type="ECO:0000313" key="1">
    <source>
        <dbReference type="EMBL" id="MBB6522656.1"/>
    </source>
</evidence>
<keyword evidence="2" id="KW-1185">Reference proteome</keyword>
<dbReference type="EC" id="3.1.2.-" evidence="1"/>
<dbReference type="SUPFAM" id="SSF54637">
    <property type="entry name" value="Thioesterase/thiol ester dehydrase-isomerase"/>
    <property type="match status" value="1"/>
</dbReference>
<dbReference type="InterPro" id="IPR029069">
    <property type="entry name" value="HotDog_dom_sf"/>
</dbReference>